<evidence type="ECO:0000313" key="2">
    <source>
        <dbReference type="Proteomes" id="UP000269221"/>
    </source>
</evidence>
<comment type="caution">
    <text evidence="1">The sequence shown here is derived from an EMBL/GenBank/DDBJ whole genome shotgun (WGS) entry which is preliminary data.</text>
</comment>
<sequence>MIECQAIQVNCFRALANVRIRQYKNVNLYNFCILRADLRETLGQVKAENIFEINKQHDGTIDTSEFLDYQINLGDGIEYGQQKRENIGVLIKETLELFERYGGENAYINIKYMIPTYGS</sequence>
<name>A0A3M0KJ45_HIRRU</name>
<dbReference type="EMBL" id="QRBI01000106">
    <property type="protein sequence ID" value="RMC12661.1"/>
    <property type="molecule type" value="Genomic_DNA"/>
</dbReference>
<dbReference type="Pfam" id="PF10274">
    <property type="entry name" value="ParcG"/>
    <property type="match status" value="1"/>
</dbReference>
<organism evidence="1 2">
    <name type="scientific">Hirundo rustica rustica</name>
    <dbReference type="NCBI Taxonomy" id="333673"/>
    <lineage>
        <taxon>Eukaryota</taxon>
        <taxon>Metazoa</taxon>
        <taxon>Chordata</taxon>
        <taxon>Craniata</taxon>
        <taxon>Vertebrata</taxon>
        <taxon>Euteleostomi</taxon>
        <taxon>Archelosauria</taxon>
        <taxon>Archosauria</taxon>
        <taxon>Dinosauria</taxon>
        <taxon>Saurischia</taxon>
        <taxon>Theropoda</taxon>
        <taxon>Coelurosauria</taxon>
        <taxon>Aves</taxon>
        <taxon>Neognathae</taxon>
        <taxon>Neoaves</taxon>
        <taxon>Telluraves</taxon>
        <taxon>Australaves</taxon>
        <taxon>Passeriformes</taxon>
        <taxon>Sylvioidea</taxon>
        <taxon>Hirundinidae</taxon>
        <taxon>Hirundo</taxon>
    </lineage>
</organism>
<dbReference type="InterPro" id="IPR019399">
    <property type="entry name" value="Parkin_co-regulated_protein"/>
</dbReference>
<protein>
    <submittedName>
        <fullName evidence="1">Uncharacterized protein</fullName>
    </submittedName>
</protein>
<keyword evidence="2" id="KW-1185">Reference proteome</keyword>
<accession>A0A3M0KJ45</accession>
<proteinExistence type="predicted"/>
<gene>
    <name evidence="1" type="ORF">DUI87_10185</name>
</gene>
<dbReference type="PANTHER" id="PTHR21207:SF2">
    <property type="entry name" value="PARKIN COREGULATED GENE PROTEIN"/>
    <property type="match status" value="1"/>
</dbReference>
<evidence type="ECO:0000313" key="1">
    <source>
        <dbReference type="EMBL" id="RMC12661.1"/>
    </source>
</evidence>
<dbReference type="OrthoDB" id="5954824at2759"/>
<dbReference type="GO" id="GO:0030544">
    <property type="term" value="F:Hsp70 protein binding"/>
    <property type="evidence" value="ECO:0007669"/>
    <property type="project" value="TreeGrafter"/>
</dbReference>
<dbReference type="AlphaFoldDB" id="A0A3M0KJ45"/>
<dbReference type="Proteomes" id="UP000269221">
    <property type="component" value="Unassembled WGS sequence"/>
</dbReference>
<dbReference type="PANTHER" id="PTHR21207">
    <property type="entry name" value="PARKIN COREGULATED GENE PROTEIN PARK2 COREGULATED"/>
    <property type="match status" value="1"/>
</dbReference>
<dbReference type="STRING" id="333673.A0A3M0KJ45"/>
<dbReference type="GO" id="GO:0051879">
    <property type="term" value="F:Hsp90 protein binding"/>
    <property type="evidence" value="ECO:0007669"/>
    <property type="project" value="TreeGrafter"/>
</dbReference>
<reference evidence="1 2" key="1">
    <citation type="submission" date="2018-07" db="EMBL/GenBank/DDBJ databases">
        <title>A high quality draft genome assembly of the barn swallow (H. rustica rustica).</title>
        <authorList>
            <person name="Formenti G."/>
            <person name="Chiara M."/>
            <person name="Poveda L."/>
            <person name="Francoijs K.-J."/>
            <person name="Bonisoli-Alquati A."/>
            <person name="Canova L."/>
            <person name="Gianfranceschi L."/>
            <person name="Horner D.S."/>
            <person name="Saino N."/>
        </authorList>
    </citation>
    <scope>NUCLEOTIDE SEQUENCE [LARGE SCALE GENOMIC DNA]</scope>
    <source>
        <strain evidence="1">Chelidonia</strain>
        <tissue evidence="1">Blood</tissue>
    </source>
</reference>